<gene>
    <name evidence="3" type="ORF">GM50_0340</name>
</gene>
<dbReference type="AlphaFoldDB" id="A0A094R1A5"/>
<dbReference type="InterPro" id="IPR011078">
    <property type="entry name" value="PyrdxlP_homeostasis"/>
</dbReference>
<reference evidence="3" key="1">
    <citation type="submission" date="2014-05" db="EMBL/GenBank/DDBJ databases">
        <title>Key roles for freshwater Actinobacteria revealed by deep metagenomic sequencing.</title>
        <authorList>
            <person name="Ghai R."/>
            <person name="Mizuno C.M."/>
            <person name="Picazo A."/>
            <person name="Camacho A."/>
            <person name="Rodriguez-Valera F."/>
        </authorList>
    </citation>
    <scope>NUCLEOTIDE SEQUENCE</scope>
</reference>
<evidence type="ECO:0000259" key="2">
    <source>
        <dbReference type="Pfam" id="PF01168"/>
    </source>
</evidence>
<evidence type="ECO:0000256" key="1">
    <source>
        <dbReference type="ARBA" id="ARBA00022898"/>
    </source>
</evidence>
<dbReference type="InterPro" id="IPR001608">
    <property type="entry name" value="Ala_racemase_N"/>
</dbReference>
<dbReference type="SUPFAM" id="SSF51419">
    <property type="entry name" value="PLP-binding barrel"/>
    <property type="match status" value="1"/>
</dbReference>
<keyword evidence="1" id="KW-0663">Pyridoxal phosphate</keyword>
<proteinExistence type="inferred from homology"/>
<feature type="domain" description="Alanine racemase N-terminal" evidence="2">
    <location>
        <begin position="27"/>
        <end position="226"/>
    </location>
</feature>
<dbReference type="NCBIfam" id="TIGR00044">
    <property type="entry name" value="YggS family pyridoxal phosphate-dependent enzyme"/>
    <property type="match status" value="1"/>
</dbReference>
<comment type="caution">
    <text evidence="3">The sequence shown here is derived from an EMBL/GenBank/DDBJ whole genome shotgun (WGS) entry which is preliminary data.</text>
</comment>
<dbReference type="PIRSF" id="PIRSF004848">
    <property type="entry name" value="YBL036c_PLPDEIII"/>
    <property type="match status" value="1"/>
</dbReference>
<name>A0A094R1A5_9ZZZZ</name>
<dbReference type="CDD" id="cd00635">
    <property type="entry name" value="PLPDE_III_YBL036c_like"/>
    <property type="match status" value="1"/>
</dbReference>
<dbReference type="Gene3D" id="3.20.20.10">
    <property type="entry name" value="Alanine racemase"/>
    <property type="match status" value="1"/>
</dbReference>
<dbReference type="EMBL" id="JNSK01000001">
    <property type="protein sequence ID" value="KGA20776.1"/>
    <property type="molecule type" value="Genomic_DNA"/>
</dbReference>
<dbReference type="InterPro" id="IPR029066">
    <property type="entry name" value="PLP-binding_barrel"/>
</dbReference>
<sequence length="231" mass="25215">MSDQERVKEISSALADVESRIAHACLLANRAREDVKLIAVTKTHPIRDVEILHSLGIRDFGENRDAEGVEKSVAVTGSWHYQGQIQSKKIGSLARWAQVVHSLDDLSHLQKFDRALDAIGDKSLDIFVQVSLDGDPSRAGLTDDEVLRACQLVVDSSHLKLMGVMTVPPVEADPGESFYTIAAIADRVQRDFPQAKYISAGMSGDFEVAIAYGATHIRIGSQILGSRRLAP</sequence>
<accession>A0A094R1A5</accession>
<dbReference type="GO" id="GO:0030170">
    <property type="term" value="F:pyridoxal phosphate binding"/>
    <property type="evidence" value="ECO:0007669"/>
    <property type="project" value="InterPro"/>
</dbReference>
<dbReference type="PANTHER" id="PTHR10146">
    <property type="entry name" value="PROLINE SYNTHETASE CO-TRANSCRIBED BACTERIAL HOMOLOG PROTEIN"/>
    <property type="match status" value="1"/>
</dbReference>
<dbReference type="PANTHER" id="PTHR10146:SF14">
    <property type="entry name" value="PYRIDOXAL PHOSPHATE HOMEOSTASIS PROTEIN"/>
    <property type="match status" value="1"/>
</dbReference>
<evidence type="ECO:0000313" key="3">
    <source>
        <dbReference type="EMBL" id="KGA20776.1"/>
    </source>
</evidence>
<organism evidence="3">
    <name type="scientific">freshwater metagenome</name>
    <dbReference type="NCBI Taxonomy" id="449393"/>
    <lineage>
        <taxon>unclassified sequences</taxon>
        <taxon>metagenomes</taxon>
        <taxon>ecological metagenomes</taxon>
    </lineage>
</organism>
<protein>
    <recommendedName>
        <fullName evidence="2">Alanine racemase N-terminal domain-containing protein</fullName>
    </recommendedName>
</protein>
<dbReference type="HAMAP" id="MF_02087">
    <property type="entry name" value="PLP_homeostasis"/>
    <property type="match status" value="1"/>
</dbReference>
<dbReference type="Pfam" id="PF01168">
    <property type="entry name" value="Ala_racemase_N"/>
    <property type="match status" value="1"/>
</dbReference>